<sequence length="55" mass="5733">MGVSVCEAPNLVLMSFVCSGLCSGGSREVPAPTAHADEPDSMLSSYLDVNSRDET</sequence>
<keyword evidence="3" id="KW-1185">Reference proteome</keyword>
<proteinExistence type="predicted"/>
<dbReference type="Proteomes" id="UP000054018">
    <property type="component" value="Unassembled WGS sequence"/>
</dbReference>
<evidence type="ECO:0000313" key="2">
    <source>
        <dbReference type="EMBL" id="KIK30825.1"/>
    </source>
</evidence>
<dbReference type="EMBL" id="KN833686">
    <property type="protein sequence ID" value="KIK30825.1"/>
    <property type="molecule type" value="Genomic_DNA"/>
</dbReference>
<reference evidence="3" key="2">
    <citation type="submission" date="2015-01" db="EMBL/GenBank/DDBJ databases">
        <title>Evolutionary Origins and Diversification of the Mycorrhizal Mutualists.</title>
        <authorList>
            <consortium name="DOE Joint Genome Institute"/>
            <consortium name="Mycorrhizal Genomics Consortium"/>
            <person name="Kohler A."/>
            <person name="Kuo A."/>
            <person name="Nagy L.G."/>
            <person name="Floudas D."/>
            <person name="Copeland A."/>
            <person name="Barry K.W."/>
            <person name="Cichocki N."/>
            <person name="Veneault-Fourrey C."/>
            <person name="LaButti K."/>
            <person name="Lindquist E.A."/>
            <person name="Lipzen A."/>
            <person name="Lundell T."/>
            <person name="Morin E."/>
            <person name="Murat C."/>
            <person name="Riley R."/>
            <person name="Ohm R."/>
            <person name="Sun H."/>
            <person name="Tunlid A."/>
            <person name="Henrissat B."/>
            <person name="Grigoriev I.V."/>
            <person name="Hibbett D.S."/>
            <person name="Martin F."/>
        </authorList>
    </citation>
    <scope>NUCLEOTIDE SEQUENCE [LARGE SCALE GENOMIC DNA]</scope>
    <source>
        <strain evidence="3">441</strain>
    </source>
</reference>
<name>A0A0C9Z036_9AGAM</name>
<reference evidence="2 3" key="1">
    <citation type="submission" date="2014-04" db="EMBL/GenBank/DDBJ databases">
        <authorList>
            <consortium name="DOE Joint Genome Institute"/>
            <person name="Kuo A."/>
            <person name="Kohler A."/>
            <person name="Costa M.D."/>
            <person name="Nagy L.G."/>
            <person name="Floudas D."/>
            <person name="Copeland A."/>
            <person name="Barry K.W."/>
            <person name="Cichocki N."/>
            <person name="Veneault-Fourrey C."/>
            <person name="LaButti K."/>
            <person name="Lindquist E.A."/>
            <person name="Lipzen A."/>
            <person name="Lundell T."/>
            <person name="Morin E."/>
            <person name="Murat C."/>
            <person name="Sun H."/>
            <person name="Tunlid A."/>
            <person name="Henrissat B."/>
            <person name="Grigoriev I.V."/>
            <person name="Hibbett D.S."/>
            <person name="Martin F."/>
            <person name="Nordberg H.P."/>
            <person name="Cantor M.N."/>
            <person name="Hua S.X."/>
        </authorList>
    </citation>
    <scope>NUCLEOTIDE SEQUENCE [LARGE SCALE GENOMIC DNA]</scope>
    <source>
        <strain evidence="2 3">441</strain>
    </source>
</reference>
<accession>A0A0C9Z036</accession>
<protein>
    <submittedName>
        <fullName evidence="2">Unplaced genomic scaffold scaffold_2, whole genome shotgun sequence</fullName>
    </submittedName>
</protein>
<gene>
    <name evidence="2" type="ORF">PISMIDRAFT_670976</name>
</gene>
<dbReference type="AlphaFoldDB" id="A0A0C9Z036"/>
<organism evidence="2 3">
    <name type="scientific">Pisolithus microcarpus 441</name>
    <dbReference type="NCBI Taxonomy" id="765257"/>
    <lineage>
        <taxon>Eukaryota</taxon>
        <taxon>Fungi</taxon>
        <taxon>Dikarya</taxon>
        <taxon>Basidiomycota</taxon>
        <taxon>Agaricomycotina</taxon>
        <taxon>Agaricomycetes</taxon>
        <taxon>Agaricomycetidae</taxon>
        <taxon>Boletales</taxon>
        <taxon>Sclerodermatineae</taxon>
        <taxon>Pisolithaceae</taxon>
        <taxon>Pisolithus</taxon>
    </lineage>
</organism>
<feature type="region of interest" description="Disordered" evidence="1">
    <location>
        <begin position="26"/>
        <end position="55"/>
    </location>
</feature>
<evidence type="ECO:0000256" key="1">
    <source>
        <dbReference type="SAM" id="MobiDB-lite"/>
    </source>
</evidence>
<dbReference type="HOGENOM" id="CLU_3033276_0_0_1"/>
<evidence type="ECO:0000313" key="3">
    <source>
        <dbReference type="Proteomes" id="UP000054018"/>
    </source>
</evidence>